<evidence type="ECO:0000313" key="3">
    <source>
        <dbReference type="EMBL" id="GAA0934119.1"/>
    </source>
</evidence>
<dbReference type="InterPro" id="IPR050508">
    <property type="entry name" value="Methyltransf_Superfamily"/>
</dbReference>
<dbReference type="EMBL" id="BAAAHP010000069">
    <property type="protein sequence ID" value="GAA0934119.1"/>
    <property type="molecule type" value="Genomic_DNA"/>
</dbReference>
<sequence>MATSIASSHISSSTVQSWHASRTNSRALRAEPGTGWRERLRIRLPQAVPQLHVSLYPGSRQLNPRDHELSEGSPTVRVMSLLPVPRPADLDVVRESYDRVADSYVDMVQTTGIGDVRTHPWHRAALDVFADAVHGLGPVLDVGCGPGTVTAYLAGCGLDVSGVDLSPRMIEHARRLYPHCRFEVGSSTELDLAEASLGGVLGWWSLFNLPRDVLPHVLSSFTRALVPDGQLIVATHVGEGDLARTEAYGGVPVRWTTYRWQSEQLVELIEKAGLRPTAELRLPAEGPVGPGVVVVARREG</sequence>
<protein>
    <recommendedName>
        <fullName evidence="2">Methyltransferase domain-containing protein</fullName>
    </recommendedName>
</protein>
<dbReference type="PANTHER" id="PTHR42912">
    <property type="entry name" value="METHYLTRANSFERASE"/>
    <property type="match status" value="1"/>
</dbReference>
<evidence type="ECO:0000313" key="4">
    <source>
        <dbReference type="Proteomes" id="UP001499967"/>
    </source>
</evidence>
<dbReference type="Pfam" id="PF13649">
    <property type="entry name" value="Methyltransf_25"/>
    <property type="match status" value="1"/>
</dbReference>
<dbReference type="Proteomes" id="UP001499967">
    <property type="component" value="Unassembled WGS sequence"/>
</dbReference>
<feature type="domain" description="Methyltransferase" evidence="2">
    <location>
        <begin position="139"/>
        <end position="229"/>
    </location>
</feature>
<dbReference type="Gene3D" id="3.40.50.150">
    <property type="entry name" value="Vaccinia Virus protein VP39"/>
    <property type="match status" value="1"/>
</dbReference>
<dbReference type="CDD" id="cd02440">
    <property type="entry name" value="AdoMet_MTases"/>
    <property type="match status" value="1"/>
</dbReference>
<accession>A0ABN1PVZ1</accession>
<reference evidence="3 4" key="1">
    <citation type="journal article" date="2019" name="Int. J. Syst. Evol. Microbiol.">
        <title>The Global Catalogue of Microorganisms (GCM) 10K type strain sequencing project: providing services to taxonomists for standard genome sequencing and annotation.</title>
        <authorList>
            <consortium name="The Broad Institute Genomics Platform"/>
            <consortium name="The Broad Institute Genome Sequencing Center for Infectious Disease"/>
            <person name="Wu L."/>
            <person name="Ma J."/>
        </authorList>
    </citation>
    <scope>NUCLEOTIDE SEQUENCE [LARGE SCALE GENOMIC DNA]</scope>
    <source>
        <strain evidence="3 4">JCM 11117</strain>
    </source>
</reference>
<proteinExistence type="predicted"/>
<dbReference type="InterPro" id="IPR041698">
    <property type="entry name" value="Methyltransf_25"/>
</dbReference>
<dbReference type="InterPro" id="IPR029063">
    <property type="entry name" value="SAM-dependent_MTases_sf"/>
</dbReference>
<feature type="compositionally biased region" description="Polar residues" evidence="1">
    <location>
        <begin position="15"/>
        <end position="26"/>
    </location>
</feature>
<comment type="caution">
    <text evidence="3">The sequence shown here is derived from an EMBL/GenBank/DDBJ whole genome shotgun (WGS) entry which is preliminary data.</text>
</comment>
<dbReference type="PANTHER" id="PTHR42912:SF95">
    <property type="entry name" value="METHYLTRANSFERASE TYPE 11 DOMAIN-CONTAINING PROTEIN"/>
    <property type="match status" value="1"/>
</dbReference>
<feature type="region of interest" description="Disordered" evidence="1">
    <location>
        <begin position="1"/>
        <end position="32"/>
    </location>
</feature>
<gene>
    <name evidence="3" type="ORF">GCM10009559_24440</name>
</gene>
<evidence type="ECO:0000256" key="1">
    <source>
        <dbReference type="SAM" id="MobiDB-lite"/>
    </source>
</evidence>
<organism evidence="3 4">
    <name type="scientific">Pseudonocardia zijingensis</name>
    <dbReference type="NCBI Taxonomy" id="153376"/>
    <lineage>
        <taxon>Bacteria</taxon>
        <taxon>Bacillati</taxon>
        <taxon>Actinomycetota</taxon>
        <taxon>Actinomycetes</taxon>
        <taxon>Pseudonocardiales</taxon>
        <taxon>Pseudonocardiaceae</taxon>
        <taxon>Pseudonocardia</taxon>
    </lineage>
</organism>
<feature type="compositionally biased region" description="Low complexity" evidence="1">
    <location>
        <begin position="1"/>
        <end position="14"/>
    </location>
</feature>
<dbReference type="SUPFAM" id="SSF53335">
    <property type="entry name" value="S-adenosyl-L-methionine-dependent methyltransferases"/>
    <property type="match status" value="1"/>
</dbReference>
<evidence type="ECO:0000259" key="2">
    <source>
        <dbReference type="Pfam" id="PF13649"/>
    </source>
</evidence>
<keyword evidence="4" id="KW-1185">Reference proteome</keyword>
<name>A0ABN1PVZ1_9PSEU</name>